<dbReference type="AlphaFoldDB" id="A0A174MUW0"/>
<accession>A0A174MUW0</accession>
<evidence type="ECO:0000313" key="1">
    <source>
        <dbReference type="EMBL" id="CUP38477.1"/>
    </source>
</evidence>
<dbReference type="RefSeq" id="WP_055244103.1">
    <property type="nucleotide sequence ID" value="NZ_CABIWA010000006.1"/>
</dbReference>
<evidence type="ECO:0000313" key="3">
    <source>
        <dbReference type="Proteomes" id="UP000095765"/>
    </source>
</evidence>
<dbReference type="PANTHER" id="PTHR13061:SF29">
    <property type="entry name" value="GAMMA CARBONIC ANHYDRASE-LIKE 1, MITOCHONDRIAL-RELATED"/>
    <property type="match status" value="1"/>
</dbReference>
<protein>
    <submittedName>
        <fullName evidence="1">Carnitine operon protein CaiE</fullName>
    </submittedName>
    <submittedName>
        <fullName evidence="2">Gamma carbonic anhydrase family protein</fullName>
    </submittedName>
</protein>
<dbReference type="EMBL" id="QVME01000003">
    <property type="protein sequence ID" value="RGE68221.1"/>
    <property type="molecule type" value="Genomic_DNA"/>
</dbReference>
<evidence type="ECO:0000313" key="4">
    <source>
        <dbReference type="Proteomes" id="UP000260828"/>
    </source>
</evidence>
<reference evidence="2 4" key="2">
    <citation type="submission" date="2018-08" db="EMBL/GenBank/DDBJ databases">
        <title>A genome reference for cultivated species of the human gut microbiota.</title>
        <authorList>
            <person name="Zou Y."/>
            <person name="Xue W."/>
            <person name="Luo G."/>
        </authorList>
    </citation>
    <scope>NUCLEOTIDE SEQUENCE [LARGE SCALE GENOMIC DNA]</scope>
    <source>
        <strain evidence="2 4">TF05-12AC</strain>
    </source>
</reference>
<organism evidence="1 3">
    <name type="scientific">Anaerotruncus colihominis</name>
    <dbReference type="NCBI Taxonomy" id="169435"/>
    <lineage>
        <taxon>Bacteria</taxon>
        <taxon>Bacillati</taxon>
        <taxon>Bacillota</taxon>
        <taxon>Clostridia</taxon>
        <taxon>Eubacteriales</taxon>
        <taxon>Oscillospiraceae</taxon>
        <taxon>Anaerotruncus</taxon>
    </lineage>
</organism>
<gene>
    <name evidence="1" type="primary">yrdA</name>
    <name evidence="2" type="ORF">DXC40_07705</name>
    <name evidence="1" type="ORF">ERS852551_00640</name>
</gene>
<reference evidence="1 3" key="1">
    <citation type="submission" date="2015-09" db="EMBL/GenBank/DDBJ databases">
        <authorList>
            <consortium name="Pathogen Informatics"/>
        </authorList>
    </citation>
    <scope>NUCLEOTIDE SEQUENCE [LARGE SCALE GENOMIC DNA]</scope>
    <source>
        <strain evidence="1 3">2789STDY5834939</strain>
    </source>
</reference>
<dbReference type="InterPro" id="IPR011004">
    <property type="entry name" value="Trimer_LpxA-like_sf"/>
</dbReference>
<dbReference type="EMBL" id="CZBE01000003">
    <property type="protein sequence ID" value="CUP38477.1"/>
    <property type="molecule type" value="Genomic_DNA"/>
</dbReference>
<dbReference type="SUPFAM" id="SSF51161">
    <property type="entry name" value="Trimeric LpxA-like enzymes"/>
    <property type="match status" value="1"/>
</dbReference>
<sequence>MEKKQKTPRIAPTAHVAPGAVVLGDVALGEQASVWYNAVVRGDVEHIEIGAGTNIQDCAVIHADSGFPAVIGSGVTVGHGAIVHGCQIGDGTLIGMGAIILNGAKIGCGCIVGAGALVTQGAVIPDGMLALGSPARTCRPLTAQEMDANRHSAEHYAALSQSL</sequence>
<name>A0A174MUW0_9FIRM</name>
<dbReference type="InterPro" id="IPR001451">
    <property type="entry name" value="Hexapep"/>
</dbReference>
<dbReference type="Pfam" id="PF00132">
    <property type="entry name" value="Hexapep"/>
    <property type="match status" value="1"/>
</dbReference>
<dbReference type="PANTHER" id="PTHR13061">
    <property type="entry name" value="DYNACTIN SUBUNIT P25"/>
    <property type="match status" value="1"/>
</dbReference>
<evidence type="ECO:0000313" key="2">
    <source>
        <dbReference type="EMBL" id="RGE68221.1"/>
    </source>
</evidence>
<dbReference type="Gene3D" id="2.160.10.10">
    <property type="entry name" value="Hexapeptide repeat proteins"/>
    <property type="match status" value="1"/>
</dbReference>
<dbReference type="CDD" id="cd04645">
    <property type="entry name" value="LbH_gamma_CA_like"/>
    <property type="match status" value="1"/>
</dbReference>
<dbReference type="InterPro" id="IPR050484">
    <property type="entry name" value="Transf_Hexapept/Carb_Anhydrase"/>
</dbReference>
<dbReference type="Proteomes" id="UP000095765">
    <property type="component" value="Unassembled WGS sequence"/>
</dbReference>
<dbReference type="Proteomes" id="UP000260828">
    <property type="component" value="Unassembled WGS sequence"/>
</dbReference>
<dbReference type="InterPro" id="IPR047324">
    <property type="entry name" value="LbH_gamma_CA-like"/>
</dbReference>
<proteinExistence type="predicted"/>
<dbReference type="OrthoDB" id="9803036at2"/>